<evidence type="ECO:0000313" key="1">
    <source>
        <dbReference type="EMBL" id="KKS79067.1"/>
    </source>
</evidence>
<dbReference type="STRING" id="1618369.UV54_C0043G0013"/>
<protein>
    <submittedName>
        <fullName evidence="1">Uncharacterized protein</fullName>
    </submittedName>
</protein>
<proteinExistence type="predicted"/>
<sequence length="68" mass="7458">MEKIKFPWGELIIVGVTDELSVGVDIIKPGAEPDGPGTYLKKGLAMYYVIDGSGLFEKKPIKKGEHRP</sequence>
<accession>A0A0G1C0E0</accession>
<name>A0A0G1C0E0_9BACT</name>
<reference evidence="1 2" key="1">
    <citation type="journal article" date="2015" name="Nature">
        <title>rRNA introns, odd ribosomes, and small enigmatic genomes across a large radiation of phyla.</title>
        <authorList>
            <person name="Brown C.T."/>
            <person name="Hug L.A."/>
            <person name="Thomas B.C."/>
            <person name="Sharon I."/>
            <person name="Castelle C.J."/>
            <person name="Singh A."/>
            <person name="Wilkins M.J."/>
            <person name="Williams K.H."/>
            <person name="Banfield J.F."/>
        </authorList>
    </citation>
    <scope>NUCLEOTIDE SEQUENCE [LARGE SCALE GENOMIC DNA]</scope>
</reference>
<evidence type="ECO:0000313" key="2">
    <source>
        <dbReference type="Proteomes" id="UP000034213"/>
    </source>
</evidence>
<dbReference type="Proteomes" id="UP000034213">
    <property type="component" value="Unassembled WGS sequence"/>
</dbReference>
<gene>
    <name evidence="1" type="ORF">UV54_C0043G0013</name>
</gene>
<comment type="caution">
    <text evidence="1">The sequence shown here is derived from an EMBL/GenBank/DDBJ whole genome shotgun (WGS) entry which is preliminary data.</text>
</comment>
<dbReference type="EMBL" id="LCEW01000043">
    <property type="protein sequence ID" value="KKS79067.1"/>
    <property type="molecule type" value="Genomic_DNA"/>
</dbReference>
<dbReference type="AlphaFoldDB" id="A0A0G1C0E0"/>
<organism evidence="1 2">
    <name type="scientific">Candidatus Beckwithbacteria bacterium GW2011_GWA2_43_10</name>
    <dbReference type="NCBI Taxonomy" id="1618369"/>
    <lineage>
        <taxon>Bacteria</taxon>
        <taxon>Candidatus Beckwithiibacteriota</taxon>
    </lineage>
</organism>